<evidence type="ECO:0000256" key="1">
    <source>
        <dbReference type="ARBA" id="ARBA00004418"/>
    </source>
</evidence>
<dbReference type="InterPro" id="IPR012899">
    <property type="entry name" value="LTXXQ"/>
</dbReference>
<dbReference type="PANTHER" id="PTHR38102">
    <property type="entry name" value="PERIPLASMIC CHAPERONE SPY"/>
    <property type="match status" value="1"/>
</dbReference>
<evidence type="ECO:0000256" key="2">
    <source>
        <dbReference type="ARBA" id="ARBA00022729"/>
    </source>
</evidence>
<protein>
    <recommendedName>
        <fullName evidence="6">Periplasmic heavy metal sensor</fullName>
    </recommendedName>
</protein>
<keyword evidence="2" id="KW-0732">Signal</keyword>
<dbReference type="PANTHER" id="PTHR38102:SF1">
    <property type="entry name" value="PERIPLASMIC CHAPERONE SPY"/>
    <property type="match status" value="1"/>
</dbReference>
<comment type="caution">
    <text evidence="5">The sequence shown here is derived from an EMBL/GenBank/DDBJ whole genome shotgun (WGS) entry which is preliminary data.</text>
</comment>
<dbReference type="Gene3D" id="1.20.120.1490">
    <property type="match status" value="1"/>
</dbReference>
<feature type="region of interest" description="Disordered" evidence="4">
    <location>
        <begin position="25"/>
        <end position="48"/>
    </location>
</feature>
<name>A0A0F9MWS0_9ZZZZ</name>
<dbReference type="GO" id="GO:0051082">
    <property type="term" value="F:unfolded protein binding"/>
    <property type="evidence" value="ECO:0007669"/>
    <property type="project" value="TreeGrafter"/>
</dbReference>
<dbReference type="EMBL" id="LAZR01008078">
    <property type="protein sequence ID" value="KKM81090.1"/>
    <property type="molecule type" value="Genomic_DNA"/>
</dbReference>
<organism evidence="5">
    <name type="scientific">marine sediment metagenome</name>
    <dbReference type="NCBI Taxonomy" id="412755"/>
    <lineage>
        <taxon>unclassified sequences</taxon>
        <taxon>metagenomes</taxon>
        <taxon>ecological metagenomes</taxon>
    </lineage>
</organism>
<evidence type="ECO:0000256" key="4">
    <source>
        <dbReference type="SAM" id="MobiDB-lite"/>
    </source>
</evidence>
<evidence type="ECO:0000256" key="3">
    <source>
        <dbReference type="ARBA" id="ARBA00022764"/>
    </source>
</evidence>
<dbReference type="Pfam" id="PF07813">
    <property type="entry name" value="LTXXQ"/>
    <property type="match status" value="1"/>
</dbReference>
<dbReference type="GO" id="GO:0030288">
    <property type="term" value="C:outer membrane-bounded periplasmic space"/>
    <property type="evidence" value="ECO:0007669"/>
    <property type="project" value="TreeGrafter"/>
</dbReference>
<keyword evidence="3" id="KW-0574">Periplasm</keyword>
<proteinExistence type="predicted"/>
<feature type="compositionally biased region" description="Gly residues" evidence="4">
    <location>
        <begin position="237"/>
        <end position="252"/>
    </location>
</feature>
<evidence type="ECO:0000313" key="5">
    <source>
        <dbReference type="EMBL" id="KKM81090.1"/>
    </source>
</evidence>
<sequence>MRRAKWFCVALVGIVMLATSAYAQEEPGRGRRPGGPGGPGARRRRRPPKEALENFYAELVKVLELNEEQQKAVKQILDTHAQDMKNWIGEHGEELKGLRQQIMKAQKEGDREALKGLFQKMRELTKGQMELRQRMHKQILALLNDEQKEKFKKFLLRRRRAAGGIMAFRGALRRLDLTAEQKAKVAEIFKAAEAAAKGAEDRKDKAAIIRKAVKDVTENVLTDEQKAKLEKMRQRRGGPGGGPGRRGPGGGPLAQVGLTEA</sequence>
<evidence type="ECO:0008006" key="6">
    <source>
        <dbReference type="Google" id="ProtNLM"/>
    </source>
</evidence>
<dbReference type="AlphaFoldDB" id="A0A0F9MWS0"/>
<comment type="subcellular location">
    <subcellularLocation>
        <location evidence="1">Periplasm</location>
    </subcellularLocation>
</comment>
<feature type="non-terminal residue" evidence="5">
    <location>
        <position position="261"/>
    </location>
</feature>
<gene>
    <name evidence="5" type="ORF">LCGC14_1333320</name>
</gene>
<dbReference type="InterPro" id="IPR052211">
    <property type="entry name" value="Cpx_auxiliary_protein"/>
</dbReference>
<reference evidence="5" key="1">
    <citation type="journal article" date="2015" name="Nature">
        <title>Complex archaea that bridge the gap between prokaryotes and eukaryotes.</title>
        <authorList>
            <person name="Spang A."/>
            <person name="Saw J.H."/>
            <person name="Jorgensen S.L."/>
            <person name="Zaremba-Niedzwiedzka K."/>
            <person name="Martijn J."/>
            <person name="Lind A.E."/>
            <person name="van Eijk R."/>
            <person name="Schleper C."/>
            <person name="Guy L."/>
            <person name="Ettema T.J."/>
        </authorList>
    </citation>
    <scope>NUCLEOTIDE SEQUENCE</scope>
</reference>
<accession>A0A0F9MWS0</accession>
<feature type="region of interest" description="Disordered" evidence="4">
    <location>
        <begin position="224"/>
        <end position="261"/>
    </location>
</feature>